<dbReference type="InterPro" id="IPR036908">
    <property type="entry name" value="RlpA-like_sf"/>
</dbReference>
<evidence type="ECO:0000256" key="4">
    <source>
        <dbReference type="RuleBase" id="RU003495"/>
    </source>
</evidence>
<dbReference type="InterPro" id="IPR012997">
    <property type="entry name" value="RplA"/>
</dbReference>
<comment type="similarity">
    <text evidence="3 4">Belongs to the RlpA family.</text>
</comment>
<dbReference type="EC" id="4.2.2.-" evidence="3"/>
<gene>
    <name evidence="3" type="primary">rlpA</name>
    <name evidence="7" type="ORF">GCM10010994_14430</name>
</gene>
<evidence type="ECO:0000313" key="7">
    <source>
        <dbReference type="EMBL" id="GGC56606.1"/>
    </source>
</evidence>
<dbReference type="GO" id="GO:0071555">
    <property type="term" value="P:cell wall organization"/>
    <property type="evidence" value="ECO:0007669"/>
    <property type="project" value="UniProtKB-KW"/>
</dbReference>
<dbReference type="RefSeq" id="WP_244641844.1">
    <property type="nucleotide sequence ID" value="NZ_BMGG01000002.1"/>
</dbReference>
<dbReference type="InterPro" id="IPR034718">
    <property type="entry name" value="RlpA"/>
</dbReference>
<keyword evidence="8" id="KW-1185">Reference proteome</keyword>
<dbReference type="Pfam" id="PF03330">
    <property type="entry name" value="DPBB_1"/>
    <property type="match status" value="1"/>
</dbReference>
<evidence type="ECO:0000256" key="2">
    <source>
        <dbReference type="ARBA" id="ARBA00023316"/>
    </source>
</evidence>
<dbReference type="NCBIfam" id="TIGR00413">
    <property type="entry name" value="rlpA"/>
    <property type="match status" value="1"/>
</dbReference>
<evidence type="ECO:0000256" key="1">
    <source>
        <dbReference type="ARBA" id="ARBA00023239"/>
    </source>
</evidence>
<feature type="domain" description="RlpA-like protein double-psi beta-barrel" evidence="6">
    <location>
        <begin position="69"/>
        <end position="159"/>
    </location>
</feature>
<dbReference type="CDD" id="cd22268">
    <property type="entry name" value="DPBB_RlpA-like"/>
    <property type="match status" value="1"/>
</dbReference>
<keyword evidence="1 3" id="KW-0456">Lyase</keyword>
<reference evidence="7" key="2">
    <citation type="submission" date="2020-09" db="EMBL/GenBank/DDBJ databases">
        <authorList>
            <person name="Sun Q."/>
            <person name="Zhou Y."/>
        </authorList>
    </citation>
    <scope>NUCLEOTIDE SEQUENCE</scope>
    <source>
        <strain evidence="7">CGMCC 1.12919</strain>
    </source>
</reference>
<evidence type="ECO:0000313" key="8">
    <source>
        <dbReference type="Proteomes" id="UP000637002"/>
    </source>
</evidence>
<evidence type="ECO:0000259" key="6">
    <source>
        <dbReference type="Pfam" id="PF03330"/>
    </source>
</evidence>
<sequence>MALGLLTANCANQLERQVKLQAERGQAKYGVAPGYRGAGIPKGGGRSMVGNSYRVGGRTYTPTVDPDYTAVGLASWYGPGFHGRRTANGEIFDRHSFAAAHPTLPLPSYVRVTNLANNHSMVVRVNDRGPFHGRRIIDVSQRTAEVLAFRHVGTARVKVEYLSPADVDGSDDAKLLATLDDGSGSGTDAAPAPVLVAAAPASPELAGGQASPAAVPPVEATGTALVPLTAAADVDAAGEDEEGQAALPQANAPLPPRRPTDVDSAAADEDSGQSSVAKAGPTAVEAPGRSDRNAFAALLKRAAAGPTAPTHGR</sequence>
<dbReference type="HAMAP" id="MF_02071">
    <property type="entry name" value="RlpA"/>
    <property type="match status" value="1"/>
</dbReference>
<evidence type="ECO:0000256" key="5">
    <source>
        <dbReference type="SAM" id="MobiDB-lite"/>
    </source>
</evidence>
<reference evidence="7" key="1">
    <citation type="journal article" date="2014" name="Int. J. Syst. Evol. Microbiol.">
        <title>Complete genome sequence of Corynebacterium casei LMG S-19264T (=DSM 44701T), isolated from a smear-ripened cheese.</title>
        <authorList>
            <consortium name="US DOE Joint Genome Institute (JGI-PGF)"/>
            <person name="Walter F."/>
            <person name="Albersmeier A."/>
            <person name="Kalinowski J."/>
            <person name="Ruckert C."/>
        </authorList>
    </citation>
    <scope>NUCLEOTIDE SEQUENCE</scope>
    <source>
        <strain evidence="7">CGMCC 1.12919</strain>
    </source>
</reference>
<keyword evidence="2 3" id="KW-0961">Cell wall biogenesis/degradation</keyword>
<dbReference type="SUPFAM" id="SSF50685">
    <property type="entry name" value="Barwin-like endoglucanases"/>
    <property type="match status" value="1"/>
</dbReference>
<name>A0A916U2Q5_9HYPH</name>
<protein>
    <recommendedName>
        <fullName evidence="3">Endolytic peptidoglycan transglycosylase RlpA</fullName>
        <ecNumber evidence="3">4.2.2.-</ecNumber>
    </recommendedName>
</protein>
<dbReference type="PANTHER" id="PTHR34183">
    <property type="entry name" value="ENDOLYTIC PEPTIDOGLYCAN TRANSGLYCOSYLASE RLPA"/>
    <property type="match status" value="1"/>
</dbReference>
<dbReference type="AlphaFoldDB" id="A0A916U2Q5"/>
<dbReference type="GO" id="GO:0000270">
    <property type="term" value="P:peptidoglycan metabolic process"/>
    <property type="evidence" value="ECO:0007669"/>
    <property type="project" value="UniProtKB-UniRule"/>
</dbReference>
<dbReference type="Gene3D" id="2.40.40.10">
    <property type="entry name" value="RlpA-like domain"/>
    <property type="match status" value="1"/>
</dbReference>
<proteinExistence type="inferred from homology"/>
<organism evidence="7 8">
    <name type="scientific">Chelatococcus reniformis</name>
    <dbReference type="NCBI Taxonomy" id="1494448"/>
    <lineage>
        <taxon>Bacteria</taxon>
        <taxon>Pseudomonadati</taxon>
        <taxon>Pseudomonadota</taxon>
        <taxon>Alphaproteobacteria</taxon>
        <taxon>Hyphomicrobiales</taxon>
        <taxon>Chelatococcaceae</taxon>
        <taxon>Chelatococcus</taxon>
    </lineage>
</organism>
<feature type="region of interest" description="Disordered" evidence="5">
    <location>
        <begin position="237"/>
        <end position="313"/>
    </location>
</feature>
<dbReference type="PANTHER" id="PTHR34183:SF1">
    <property type="entry name" value="ENDOLYTIC PEPTIDOGLYCAN TRANSGLYCOSYLASE RLPA"/>
    <property type="match status" value="1"/>
</dbReference>
<dbReference type="InterPro" id="IPR009009">
    <property type="entry name" value="RlpA-like_DPBB"/>
</dbReference>
<feature type="compositionally biased region" description="Low complexity" evidence="5">
    <location>
        <begin position="294"/>
        <end position="313"/>
    </location>
</feature>
<evidence type="ECO:0000256" key="3">
    <source>
        <dbReference type="HAMAP-Rule" id="MF_02071"/>
    </source>
</evidence>
<comment type="function">
    <text evidence="3">Lytic transglycosylase with a strong preference for naked glycan strands that lack stem peptides.</text>
</comment>
<dbReference type="Proteomes" id="UP000637002">
    <property type="component" value="Unassembled WGS sequence"/>
</dbReference>
<dbReference type="EMBL" id="BMGG01000002">
    <property type="protein sequence ID" value="GGC56606.1"/>
    <property type="molecule type" value="Genomic_DNA"/>
</dbReference>
<accession>A0A916U2Q5</accession>
<dbReference type="GO" id="GO:0008932">
    <property type="term" value="F:lytic endotransglycosylase activity"/>
    <property type="evidence" value="ECO:0007669"/>
    <property type="project" value="UniProtKB-UniRule"/>
</dbReference>
<comment type="caution">
    <text evidence="7">The sequence shown here is derived from an EMBL/GenBank/DDBJ whole genome shotgun (WGS) entry which is preliminary data.</text>
</comment>